<dbReference type="SUPFAM" id="SSF49303">
    <property type="entry name" value="beta-Galactosidase/glucuronidase domain"/>
    <property type="match status" value="1"/>
</dbReference>
<dbReference type="Gene3D" id="3.20.20.80">
    <property type="entry name" value="Glycosidases"/>
    <property type="match status" value="1"/>
</dbReference>
<evidence type="ECO:0000256" key="2">
    <source>
        <dbReference type="ARBA" id="ARBA00022801"/>
    </source>
</evidence>
<name>A0A179DGX0_9SPHI</name>
<gene>
    <name evidence="7" type="ORF">A5893_05075</name>
</gene>
<dbReference type="EMBL" id="LWHJ01000022">
    <property type="protein sequence ID" value="OAQ40326.1"/>
    <property type="molecule type" value="Genomic_DNA"/>
</dbReference>
<keyword evidence="2" id="KW-0378">Hydrolase</keyword>
<dbReference type="GO" id="GO:0004553">
    <property type="term" value="F:hydrolase activity, hydrolyzing O-glycosyl compounds"/>
    <property type="evidence" value="ECO:0007669"/>
    <property type="project" value="InterPro"/>
</dbReference>
<protein>
    <recommendedName>
        <fullName evidence="9">Beta-galactosidase</fullName>
    </recommendedName>
</protein>
<dbReference type="SUPFAM" id="SSF51445">
    <property type="entry name" value="(Trans)glycosidases"/>
    <property type="match status" value="1"/>
</dbReference>
<evidence type="ECO:0000313" key="8">
    <source>
        <dbReference type="Proteomes" id="UP000078459"/>
    </source>
</evidence>
<evidence type="ECO:0000259" key="4">
    <source>
        <dbReference type="Pfam" id="PF00703"/>
    </source>
</evidence>
<dbReference type="SUPFAM" id="SSF49785">
    <property type="entry name" value="Galactose-binding domain-like"/>
    <property type="match status" value="1"/>
</dbReference>
<accession>A0A179DGX0</accession>
<dbReference type="Gene3D" id="2.60.120.260">
    <property type="entry name" value="Galactose-binding domain-like"/>
    <property type="match status" value="2"/>
</dbReference>
<evidence type="ECO:0000313" key="7">
    <source>
        <dbReference type="EMBL" id="OAQ40326.1"/>
    </source>
</evidence>
<dbReference type="InterPro" id="IPR017853">
    <property type="entry name" value="GH"/>
</dbReference>
<proteinExistence type="inferred from homology"/>
<organism evidence="7 8">
    <name type="scientific">Pedobacter psychrophilus</name>
    <dbReference type="NCBI Taxonomy" id="1826909"/>
    <lineage>
        <taxon>Bacteria</taxon>
        <taxon>Pseudomonadati</taxon>
        <taxon>Bacteroidota</taxon>
        <taxon>Sphingobacteriia</taxon>
        <taxon>Sphingobacteriales</taxon>
        <taxon>Sphingobacteriaceae</taxon>
        <taxon>Pedobacter</taxon>
    </lineage>
</organism>
<dbReference type="InterPro" id="IPR013783">
    <property type="entry name" value="Ig-like_fold"/>
</dbReference>
<keyword evidence="3" id="KW-0326">Glycosidase</keyword>
<dbReference type="PANTHER" id="PTHR42732:SF2">
    <property type="entry name" value="BETA-MANNOSIDASE"/>
    <property type="match status" value="1"/>
</dbReference>
<feature type="domain" description="Glycoside hydrolase family 2 catalytic" evidence="5">
    <location>
        <begin position="337"/>
        <end position="465"/>
    </location>
</feature>
<evidence type="ECO:0000259" key="6">
    <source>
        <dbReference type="Pfam" id="PF02837"/>
    </source>
</evidence>
<dbReference type="STRING" id="1826909.A5893_05075"/>
<dbReference type="AlphaFoldDB" id="A0A179DGX0"/>
<evidence type="ECO:0000256" key="3">
    <source>
        <dbReference type="ARBA" id="ARBA00023295"/>
    </source>
</evidence>
<dbReference type="GO" id="GO:0005975">
    <property type="term" value="P:carbohydrate metabolic process"/>
    <property type="evidence" value="ECO:0007669"/>
    <property type="project" value="InterPro"/>
</dbReference>
<dbReference type="Pfam" id="PF00703">
    <property type="entry name" value="Glyco_hydro_2"/>
    <property type="match status" value="1"/>
</dbReference>
<dbReference type="Gene3D" id="2.60.40.10">
    <property type="entry name" value="Immunoglobulins"/>
    <property type="match status" value="1"/>
</dbReference>
<dbReference type="RefSeq" id="WP_232456810.1">
    <property type="nucleotide sequence ID" value="NZ_LWHJ01000022.1"/>
</dbReference>
<comment type="caution">
    <text evidence="7">The sequence shown here is derived from an EMBL/GenBank/DDBJ whole genome shotgun (WGS) entry which is preliminary data.</text>
</comment>
<dbReference type="InterPro" id="IPR008979">
    <property type="entry name" value="Galactose-bd-like_sf"/>
</dbReference>
<sequence length="731" mass="84237">MFFSVDAQYQQKPVSISTPWASSINESNAWQEYPRPQLVREEWKNLNGLWDYAVVNKGTAKPASFQGKILVPYCIESSLSGVQKSLSPKQELWYNKEINVPADWKGKNIILHFGAVDWQSDLYVNGKHVGQHTGGSDPFSYDITTFLNTTGVQKIALKVFDPTDSDIQPRGKQTLNPRGFWYTAVSGIWQTVWMEPVNTTSISVLNPVADIDNGIISFNSNLNNSKGDEQAEIEISYHGKQIKKIKTNYLPNLKAELNDIKLWSPEQPNLYQVKMIISRNEKKLDQFDSYFAMRKISLGEDKNGFTRIELNNKPYFQWGTLDQGWWPESLLTPPSDKAMKYDMEMLKSMGFNMIRKHIKLEPARYYYHADTMGMLLWQDMPTGFISINDPQQHVKFDAEKDWDRPEASAKDFKAEWKSIMDNLRFFPSIVVWVPFNEGWGQFQTKEVTDWTQKYDKDRLVDATSGWTDRGVGNMFDAHQYPGPSMEPTIQNKGRAVVLGEFGGLGWPVKGHLWNEDKRNWGYRTYFDKSTFHNEFSKVINNLYPLLSRGLSAAIYTQTSDVEGEVNGLITYDRKFQKITNEEMYQLSQPLFETVKKANFVINDSEIKNSTLLISQLKPADGWNLHNPFDAHFKSHEGPYSVKKGEDLWAVNSFIIKGKPEKMAMKLLAQGDLKIYLNGTEIYNNKILTKRHYDEFNISDYQNLLKEGKNVLGFELKNSEADSQFDFGLYNF</sequence>
<dbReference type="Proteomes" id="UP000078459">
    <property type="component" value="Unassembled WGS sequence"/>
</dbReference>
<dbReference type="PANTHER" id="PTHR42732">
    <property type="entry name" value="BETA-GALACTOSIDASE"/>
    <property type="match status" value="1"/>
</dbReference>
<dbReference type="Pfam" id="PF02836">
    <property type="entry name" value="Glyco_hydro_2_C"/>
    <property type="match status" value="1"/>
</dbReference>
<keyword evidence="8" id="KW-1185">Reference proteome</keyword>
<dbReference type="InterPro" id="IPR006102">
    <property type="entry name" value="Ig-like_GH2"/>
</dbReference>
<evidence type="ECO:0000259" key="5">
    <source>
        <dbReference type="Pfam" id="PF02836"/>
    </source>
</evidence>
<dbReference type="InterPro" id="IPR036156">
    <property type="entry name" value="Beta-gal/glucu_dom_sf"/>
</dbReference>
<dbReference type="InterPro" id="IPR051913">
    <property type="entry name" value="GH2_Domain-Containing"/>
</dbReference>
<dbReference type="InterPro" id="IPR006103">
    <property type="entry name" value="Glyco_hydro_2_cat"/>
</dbReference>
<comment type="similarity">
    <text evidence="1">Belongs to the glycosyl hydrolase 2 family.</text>
</comment>
<dbReference type="Pfam" id="PF02837">
    <property type="entry name" value="Glyco_hydro_2_N"/>
    <property type="match status" value="1"/>
</dbReference>
<evidence type="ECO:0008006" key="9">
    <source>
        <dbReference type="Google" id="ProtNLM"/>
    </source>
</evidence>
<dbReference type="InterPro" id="IPR006104">
    <property type="entry name" value="Glyco_hydro_2_N"/>
</dbReference>
<feature type="domain" description="Glycosyl hydrolases family 2 sugar binding" evidence="6">
    <location>
        <begin position="91"/>
        <end position="166"/>
    </location>
</feature>
<evidence type="ECO:0000256" key="1">
    <source>
        <dbReference type="ARBA" id="ARBA00007401"/>
    </source>
</evidence>
<reference evidence="7 8" key="1">
    <citation type="submission" date="2016-04" db="EMBL/GenBank/DDBJ databases">
        <authorList>
            <person name="Evans L.H."/>
            <person name="Alamgir A."/>
            <person name="Owens N."/>
            <person name="Weber N.D."/>
            <person name="Virtaneva K."/>
            <person name="Barbian K."/>
            <person name="Babar A."/>
            <person name="Rosenke K."/>
        </authorList>
    </citation>
    <scope>NUCLEOTIDE SEQUENCE [LARGE SCALE GENOMIC DNA]</scope>
    <source>
        <strain evidence="7 8">CCM 8644</strain>
    </source>
</reference>
<reference evidence="7 8" key="2">
    <citation type="submission" date="2016-06" db="EMBL/GenBank/DDBJ databases">
        <title>Pedobacter psychrophilus sp. nov., isolated from Antarctic fragmentary rock.</title>
        <authorList>
            <person name="Svec P."/>
        </authorList>
    </citation>
    <scope>NUCLEOTIDE SEQUENCE [LARGE SCALE GENOMIC DNA]</scope>
    <source>
        <strain evidence="7 8">CCM 8644</strain>
    </source>
</reference>
<feature type="domain" description="Glycoside hydrolase family 2 immunoglobulin-like beta-sandwich" evidence="4">
    <location>
        <begin position="228"/>
        <end position="294"/>
    </location>
</feature>